<sequence>MIAVGIVVGVVVVAGLFFALRSGSADKNKSGEAKSGDPAAAAGVAANAPGTPVGTKYVPRESEKKLEEFLNAQADRIVTDEEVFAIMGEPTRRDAAQTGRKNGQVFTIYTAHWEAPDGSIRSQISFANGRVAGMILGLETKPRK</sequence>
<dbReference type="KEGG" id="lrs:PX52LOC_00195"/>
<organism evidence="2 3">
    <name type="scientific">Limnoglobus roseus</name>
    <dbReference type="NCBI Taxonomy" id="2598579"/>
    <lineage>
        <taxon>Bacteria</taxon>
        <taxon>Pseudomonadati</taxon>
        <taxon>Planctomycetota</taxon>
        <taxon>Planctomycetia</taxon>
        <taxon>Gemmatales</taxon>
        <taxon>Gemmataceae</taxon>
        <taxon>Limnoglobus</taxon>
    </lineage>
</organism>
<name>A0A5C1A2I0_9BACT</name>
<feature type="compositionally biased region" description="Low complexity" evidence="1">
    <location>
        <begin position="38"/>
        <end position="54"/>
    </location>
</feature>
<protein>
    <submittedName>
        <fullName evidence="2">Uncharacterized protein</fullName>
    </submittedName>
</protein>
<proteinExistence type="predicted"/>
<accession>A0A5C1A2I0</accession>
<keyword evidence="3" id="KW-1185">Reference proteome</keyword>
<dbReference type="Proteomes" id="UP000324974">
    <property type="component" value="Chromosome"/>
</dbReference>
<gene>
    <name evidence="2" type="ORF">PX52LOC_00195</name>
</gene>
<reference evidence="3" key="1">
    <citation type="submission" date="2019-08" db="EMBL/GenBank/DDBJ databases">
        <title>Limnoglobus roseus gen. nov., sp. nov., a novel freshwater planctomycete with a giant genome from the family Gemmataceae.</title>
        <authorList>
            <person name="Kulichevskaya I.S."/>
            <person name="Naumoff D.G."/>
            <person name="Miroshnikov K."/>
            <person name="Ivanova A."/>
            <person name="Philippov D.A."/>
            <person name="Hakobyan A."/>
            <person name="Rijpstra I.C."/>
            <person name="Sinninghe Damste J.S."/>
            <person name="Liesack W."/>
            <person name="Dedysh S.N."/>
        </authorList>
    </citation>
    <scope>NUCLEOTIDE SEQUENCE [LARGE SCALE GENOMIC DNA]</scope>
    <source>
        <strain evidence="3">PX52</strain>
    </source>
</reference>
<dbReference type="RefSeq" id="WP_149108319.1">
    <property type="nucleotide sequence ID" value="NZ_CP042425.1"/>
</dbReference>
<feature type="compositionally biased region" description="Basic and acidic residues" evidence="1">
    <location>
        <begin position="25"/>
        <end position="35"/>
    </location>
</feature>
<dbReference type="AlphaFoldDB" id="A0A5C1A2I0"/>
<evidence type="ECO:0000256" key="1">
    <source>
        <dbReference type="SAM" id="MobiDB-lite"/>
    </source>
</evidence>
<feature type="region of interest" description="Disordered" evidence="1">
    <location>
        <begin position="25"/>
        <end position="58"/>
    </location>
</feature>
<dbReference type="EMBL" id="CP042425">
    <property type="protein sequence ID" value="QEL13341.1"/>
    <property type="molecule type" value="Genomic_DNA"/>
</dbReference>
<evidence type="ECO:0000313" key="2">
    <source>
        <dbReference type="EMBL" id="QEL13341.1"/>
    </source>
</evidence>
<evidence type="ECO:0000313" key="3">
    <source>
        <dbReference type="Proteomes" id="UP000324974"/>
    </source>
</evidence>